<feature type="transmembrane region" description="Helical" evidence="1">
    <location>
        <begin position="351"/>
        <end position="368"/>
    </location>
</feature>
<feature type="transmembrane region" description="Helical" evidence="1">
    <location>
        <begin position="198"/>
        <end position="215"/>
    </location>
</feature>
<proteinExistence type="predicted"/>
<dbReference type="Pfam" id="PF09586">
    <property type="entry name" value="YfhO"/>
    <property type="match status" value="1"/>
</dbReference>
<feature type="transmembrane region" description="Helical" evidence="1">
    <location>
        <begin position="176"/>
        <end position="192"/>
    </location>
</feature>
<protein>
    <recommendedName>
        <fullName evidence="4">Membrane protein 6-pyruvoyl-tetrahydropterin synthase-related domain-containing protein</fullName>
    </recommendedName>
</protein>
<dbReference type="STRING" id="1203610.HMPREF1536_01581"/>
<evidence type="ECO:0000313" key="3">
    <source>
        <dbReference type="Proteomes" id="UP000033035"/>
    </source>
</evidence>
<feature type="transmembrane region" description="Helical" evidence="1">
    <location>
        <begin position="504"/>
        <end position="522"/>
    </location>
</feature>
<feature type="transmembrane region" description="Helical" evidence="1">
    <location>
        <begin position="153"/>
        <end position="171"/>
    </location>
</feature>
<sequence>MHSIMKNVGKHIAALILFLGLVMAYFSPAVFDGKVIMQGDNIKATGMGGSQADKYAKTAEPGEFSVWSDAMFSGMPYGPGYGNPAPELPSYSIVDSWLKTVGYGDAAMVFVGLVCFYLLMCIMGVNWWLAIAGAIAFAFASYNIIIIEAGHIVKAYVIGYMPVTLAGMFLLFKRKWLWGAVLFLLGVAFSLYNGHIQITYYLVLLCLFIYLGYAIKMFKEKAYGEWMKTSLIMAACVILAVLPNAKHMYSNWDLGQHSIRGASELTPKADETGKVEKASTGLDKDYAFQWSYGWKELLTVMVPDVYGGGSGGTLDSSSELYKELKKNGAQVGKEVQTYTYWGDKPFTSGPVYFGALVCFLFVLGMFVIRNQMKWWLLGGSVFLTFLALGRNFDAFNDIMFHYLPLYNKFRTVEMALVIPGLVFPLVGIWGLREILTEKIEEARLKKSFLWSLGITGGICLILWLMPSLLLNFHSLYDAQFQNQVPEWYYTALLMDRASLASADALRSLIFILLGAGLLVWFWKSKNKTRTSMFVSAGMAVLILVDLWSVDRRYLNDSNYVKETAQETYKESVADKEIFKDMDESFRVFGLNNPWQDTNVSYFHHSIGGYHAVKLRRYQELIDHRLDGEYRNIIGALQKAQSVDDIMSVLAASPSLNMLNMRYIIYNPDQAPIRNPYAFGNAWFVDKVEIVDNADAEIEALNVINPLETAVVDKRFAKDLEGFTPHKDSTATIVLEKYRPNRLTYKTKADSEQLAVFSEIYYQPGWKATIDGKEVPHFRTDWILRGMLVPAGEHTIVFEFRPEAYVTAAYVSSYSSFLILLLLIAAVGWSGWKYWQESRNTTDIKDK</sequence>
<dbReference type="HOGENOM" id="CLU_008305_0_0_10"/>
<dbReference type="InterPro" id="IPR018580">
    <property type="entry name" value="Uncharacterised_YfhO"/>
</dbReference>
<dbReference type="EMBL" id="AQHW01000009">
    <property type="protein sequence ID" value="KKB58702.1"/>
    <property type="molecule type" value="Genomic_DNA"/>
</dbReference>
<dbReference type="RefSeq" id="WP_028726476.1">
    <property type="nucleotide sequence ID" value="NZ_AUAE01000009.1"/>
</dbReference>
<dbReference type="Proteomes" id="UP000033035">
    <property type="component" value="Unassembled WGS sequence"/>
</dbReference>
<dbReference type="PATRIC" id="fig|1203610.3.peg.1620"/>
<accession>A0A0F5JMN8</accession>
<feature type="transmembrane region" description="Helical" evidence="1">
    <location>
        <begin position="807"/>
        <end position="828"/>
    </location>
</feature>
<feature type="transmembrane region" description="Helical" evidence="1">
    <location>
        <begin position="101"/>
        <end position="120"/>
    </location>
</feature>
<dbReference type="PANTHER" id="PTHR38454:SF1">
    <property type="entry name" value="INTEGRAL MEMBRANE PROTEIN"/>
    <property type="match status" value="1"/>
</dbReference>
<feature type="transmembrane region" description="Helical" evidence="1">
    <location>
        <begin position="227"/>
        <end position="245"/>
    </location>
</feature>
<name>A0A0F5JMN8_9BACT</name>
<feature type="transmembrane region" description="Helical" evidence="1">
    <location>
        <begin position="447"/>
        <end position="465"/>
    </location>
</feature>
<evidence type="ECO:0008006" key="4">
    <source>
        <dbReference type="Google" id="ProtNLM"/>
    </source>
</evidence>
<dbReference type="PANTHER" id="PTHR38454">
    <property type="entry name" value="INTEGRAL MEMBRANE PROTEIN-RELATED"/>
    <property type="match status" value="1"/>
</dbReference>
<feature type="transmembrane region" description="Helical" evidence="1">
    <location>
        <begin position="127"/>
        <end position="147"/>
    </location>
</feature>
<gene>
    <name evidence="2" type="ORF">HMPREF1536_01581</name>
</gene>
<evidence type="ECO:0000256" key="1">
    <source>
        <dbReference type="SAM" id="Phobius"/>
    </source>
</evidence>
<keyword evidence="3" id="KW-1185">Reference proteome</keyword>
<keyword evidence="1" id="KW-0812">Transmembrane</keyword>
<feature type="transmembrane region" description="Helical" evidence="1">
    <location>
        <begin position="375"/>
        <end position="392"/>
    </location>
</feature>
<feature type="transmembrane region" description="Helical" evidence="1">
    <location>
        <begin position="12"/>
        <end position="31"/>
    </location>
</feature>
<keyword evidence="1" id="KW-1133">Transmembrane helix</keyword>
<feature type="transmembrane region" description="Helical" evidence="1">
    <location>
        <begin position="412"/>
        <end position="435"/>
    </location>
</feature>
<keyword evidence="1" id="KW-0472">Membrane</keyword>
<reference evidence="2 3" key="1">
    <citation type="submission" date="2013-04" db="EMBL/GenBank/DDBJ databases">
        <title>The Genome Sequence of Parabacteroides gordonii DSM 23371.</title>
        <authorList>
            <consortium name="The Broad Institute Genomics Platform"/>
            <person name="Earl A."/>
            <person name="Ward D."/>
            <person name="Feldgarden M."/>
            <person name="Gevers D."/>
            <person name="Martens E."/>
            <person name="Sakamoto M."/>
            <person name="Benno Y."/>
            <person name="Suzuki N."/>
            <person name="Matsunaga N."/>
            <person name="Koshihara K."/>
            <person name="Seki M."/>
            <person name="Komiya H."/>
            <person name="Walker B."/>
            <person name="Young S."/>
            <person name="Zeng Q."/>
            <person name="Gargeya S."/>
            <person name="Fitzgerald M."/>
            <person name="Haas B."/>
            <person name="Abouelleil A."/>
            <person name="Allen A.W."/>
            <person name="Alvarado L."/>
            <person name="Arachchi H.M."/>
            <person name="Berlin A.M."/>
            <person name="Chapman S.B."/>
            <person name="Gainer-Dewar J."/>
            <person name="Goldberg J."/>
            <person name="Griggs A."/>
            <person name="Gujja S."/>
            <person name="Hansen M."/>
            <person name="Howarth C."/>
            <person name="Imamovic A."/>
            <person name="Ireland A."/>
            <person name="Larimer J."/>
            <person name="McCowan C."/>
            <person name="Murphy C."/>
            <person name="Pearson M."/>
            <person name="Poon T.W."/>
            <person name="Priest M."/>
            <person name="Roberts A."/>
            <person name="Saif S."/>
            <person name="Shea T."/>
            <person name="Sisk P."/>
            <person name="Sykes S."/>
            <person name="Wortman J."/>
            <person name="Nusbaum C."/>
            <person name="Birren B."/>
        </authorList>
    </citation>
    <scope>NUCLEOTIDE SEQUENCE [LARGE SCALE GENOMIC DNA]</scope>
    <source>
        <strain evidence="2 3">MS-1</strain>
    </source>
</reference>
<dbReference type="AlphaFoldDB" id="A0A0F5JMN8"/>
<organism evidence="2 3">
    <name type="scientific">Parabacteroides gordonii MS-1 = DSM 23371</name>
    <dbReference type="NCBI Taxonomy" id="1203610"/>
    <lineage>
        <taxon>Bacteria</taxon>
        <taxon>Pseudomonadati</taxon>
        <taxon>Bacteroidota</taxon>
        <taxon>Bacteroidia</taxon>
        <taxon>Bacteroidales</taxon>
        <taxon>Tannerellaceae</taxon>
        <taxon>Parabacteroides</taxon>
    </lineage>
</organism>
<evidence type="ECO:0000313" key="2">
    <source>
        <dbReference type="EMBL" id="KKB58702.1"/>
    </source>
</evidence>
<comment type="caution">
    <text evidence="2">The sequence shown here is derived from an EMBL/GenBank/DDBJ whole genome shotgun (WGS) entry which is preliminary data.</text>
</comment>